<name>A0A644ZZ94_9ZZZZ</name>
<comment type="caution">
    <text evidence="1">The sequence shown here is derived from an EMBL/GenBank/DDBJ whole genome shotgun (WGS) entry which is preliminary data.</text>
</comment>
<reference evidence="1" key="1">
    <citation type="submission" date="2019-08" db="EMBL/GenBank/DDBJ databases">
        <authorList>
            <person name="Kucharzyk K."/>
            <person name="Murdoch R.W."/>
            <person name="Higgins S."/>
            <person name="Loffler F."/>
        </authorList>
    </citation>
    <scope>NUCLEOTIDE SEQUENCE</scope>
</reference>
<gene>
    <name evidence="1" type="ORF">SDC9_92988</name>
</gene>
<dbReference type="AlphaFoldDB" id="A0A644ZZ94"/>
<dbReference type="EMBL" id="VSSQ01011218">
    <property type="protein sequence ID" value="MPM46290.1"/>
    <property type="molecule type" value="Genomic_DNA"/>
</dbReference>
<accession>A0A644ZZ94</accession>
<sequence length="134" mass="15688">MSVIPGQAGFPSAVGDKSAEMGFIRCFIVRETDIPINAEHTLAGGYRSNSRVELAERYDKRVDKCFECFTRFVVIVFMFVEPVPLVVYLQMSQEVEYLVEVHSVYFTEFFLKCLFLHFRLLDFLHSPKWRRNHP</sequence>
<proteinExistence type="predicted"/>
<protein>
    <submittedName>
        <fullName evidence="1">Uncharacterized protein</fullName>
    </submittedName>
</protein>
<organism evidence="1">
    <name type="scientific">bioreactor metagenome</name>
    <dbReference type="NCBI Taxonomy" id="1076179"/>
    <lineage>
        <taxon>unclassified sequences</taxon>
        <taxon>metagenomes</taxon>
        <taxon>ecological metagenomes</taxon>
    </lineage>
</organism>
<evidence type="ECO:0000313" key="1">
    <source>
        <dbReference type="EMBL" id="MPM46290.1"/>
    </source>
</evidence>